<organism evidence="2 3">
    <name type="scientific">Allocoprobacillus halotolerans</name>
    <dbReference type="NCBI Taxonomy" id="2944914"/>
    <lineage>
        <taxon>Bacteria</taxon>
        <taxon>Bacillati</taxon>
        <taxon>Bacillota</taxon>
        <taxon>Erysipelotrichia</taxon>
        <taxon>Erysipelotrichales</taxon>
        <taxon>Erysipelotrichaceae</taxon>
        <taxon>Allocoprobacillus</taxon>
    </lineage>
</organism>
<name>A0ABY5I2C5_9FIRM</name>
<keyword evidence="3" id="KW-1185">Reference proteome</keyword>
<feature type="region of interest" description="Disordered" evidence="1">
    <location>
        <begin position="59"/>
        <end position="138"/>
    </location>
</feature>
<evidence type="ECO:0000313" key="2">
    <source>
        <dbReference type="EMBL" id="UTY39100.1"/>
    </source>
</evidence>
<reference evidence="2" key="1">
    <citation type="submission" date="2022-07" db="EMBL/GenBank/DDBJ databases">
        <title>Faecal culturing of patients with breast cancer.</title>
        <authorList>
            <person name="Teng N.M.Y."/>
            <person name="Kiu R."/>
            <person name="Evans R."/>
            <person name="Baker D.J."/>
            <person name="Zenner C."/>
            <person name="Robinson S.D."/>
            <person name="Hall L.J."/>
        </authorList>
    </citation>
    <scope>NUCLEOTIDE SEQUENCE</scope>
    <source>
        <strain evidence="2">LH1062</strain>
    </source>
</reference>
<dbReference type="Proteomes" id="UP001060112">
    <property type="component" value="Chromosome"/>
</dbReference>
<accession>A0ABY5I2C5</accession>
<gene>
    <name evidence="2" type="ORF">NMU03_16260</name>
</gene>
<feature type="compositionally biased region" description="Basic and acidic residues" evidence="1">
    <location>
        <begin position="116"/>
        <end position="126"/>
    </location>
</feature>
<evidence type="ECO:0000256" key="1">
    <source>
        <dbReference type="SAM" id="MobiDB-lite"/>
    </source>
</evidence>
<evidence type="ECO:0000313" key="3">
    <source>
        <dbReference type="Proteomes" id="UP001060112"/>
    </source>
</evidence>
<proteinExistence type="predicted"/>
<protein>
    <submittedName>
        <fullName evidence="2">DUF3801 domain-containing protein</fullName>
    </submittedName>
</protein>
<dbReference type="EMBL" id="CP101620">
    <property type="protein sequence ID" value="UTY39100.1"/>
    <property type="molecule type" value="Genomic_DNA"/>
</dbReference>
<feature type="compositionally biased region" description="Basic and acidic residues" evidence="1">
    <location>
        <begin position="101"/>
        <end position="110"/>
    </location>
</feature>
<sequence>MVRAEDASKISRIVDKFELATVDTKAIRDSVLAKQSQQLNDVPVLNEDEHDCLVASLMDSMKDEKSNRENPTLARTKKKDENQFEPILEGTVSTTTKRPSVRKELNEIKERKSKLSSKDNHKIIKDQKRKNVKRSDKI</sequence>